<sequence>MADILLAWWWPLAAFWIFHVQKLNYEEADEQQYTWVFRSHCSCSCSQGSSVPLLADLFVRVVPPPRAWGLRLGFLIRHFHLFQLLVYMQALYCFLLHLDSVLFPTSMPASSPTREQPPDTPRLVLHEMHAESFVSSPSRGDAPTTEH</sequence>
<evidence type="ECO:0000313" key="1">
    <source>
        <dbReference type="EMBL" id="KYF44339.1"/>
    </source>
</evidence>
<gene>
    <name evidence="1" type="ORF">TGARI_204090</name>
</gene>
<dbReference type="AlphaFoldDB" id="A0A139XZW3"/>
<comment type="caution">
    <text evidence="1">The sequence shown here is derived from an EMBL/GenBank/DDBJ whole genome shotgun (WGS) entry which is preliminary data.</text>
</comment>
<organism evidence="1 2">
    <name type="scientific">Toxoplasma gondii ARI</name>
    <dbReference type="NCBI Taxonomy" id="1074872"/>
    <lineage>
        <taxon>Eukaryota</taxon>
        <taxon>Sar</taxon>
        <taxon>Alveolata</taxon>
        <taxon>Apicomplexa</taxon>
        <taxon>Conoidasida</taxon>
        <taxon>Coccidia</taxon>
        <taxon>Eucoccidiorida</taxon>
        <taxon>Eimeriorina</taxon>
        <taxon>Sarcocystidae</taxon>
        <taxon>Toxoplasma</taxon>
    </lineage>
</organism>
<keyword evidence="1" id="KW-0808">Transferase</keyword>
<dbReference type="Proteomes" id="UP000074247">
    <property type="component" value="Unassembled WGS sequence"/>
</dbReference>
<name>A0A139XZW3_TOXGO</name>
<proteinExistence type="predicted"/>
<reference evidence="1 2" key="1">
    <citation type="journal article" date="2016" name="Nat. Commun.">
        <title>Local admixture of amplified and diversified secreted pathogenesis determinants shapes mosaic Toxoplasma gondii genomes.</title>
        <authorList>
            <person name="Lorenzi H."/>
            <person name="Khan A."/>
            <person name="Behnke M.S."/>
            <person name="Namasivayam S."/>
            <person name="Swapna L.S."/>
            <person name="Hadjithomas M."/>
            <person name="Karamycheva S."/>
            <person name="Pinney D."/>
            <person name="Brunk B.P."/>
            <person name="Ajioka J.W."/>
            <person name="Ajzenberg D."/>
            <person name="Boothroyd J.C."/>
            <person name="Boyle J.P."/>
            <person name="Darde M.L."/>
            <person name="Diaz-Miranda M.A."/>
            <person name="Dubey J.P."/>
            <person name="Fritz H.M."/>
            <person name="Gennari S.M."/>
            <person name="Gregory B.D."/>
            <person name="Kim K."/>
            <person name="Saeij J.P."/>
            <person name="Su C."/>
            <person name="White M.W."/>
            <person name="Zhu X.Q."/>
            <person name="Howe D.K."/>
            <person name="Rosenthal B.M."/>
            <person name="Grigg M.E."/>
            <person name="Parkinson J."/>
            <person name="Liu L."/>
            <person name="Kissinger J.C."/>
            <person name="Roos D.S."/>
            <person name="Sibley L.D."/>
        </authorList>
    </citation>
    <scope>NUCLEOTIDE SEQUENCE [LARGE SCALE GENOMIC DNA]</scope>
    <source>
        <strain evidence="1 2">ARI</strain>
    </source>
</reference>
<evidence type="ECO:0000313" key="2">
    <source>
        <dbReference type="Proteomes" id="UP000074247"/>
    </source>
</evidence>
<keyword evidence="1" id="KW-0418">Kinase</keyword>
<dbReference type="GO" id="GO:0016301">
    <property type="term" value="F:kinase activity"/>
    <property type="evidence" value="ECO:0007669"/>
    <property type="project" value="UniProtKB-KW"/>
</dbReference>
<dbReference type="VEuPathDB" id="ToxoDB:TGARI_204090"/>
<accession>A0A139XZW3</accession>
<dbReference type="EMBL" id="AGQS02004428">
    <property type="protein sequence ID" value="KYF44339.1"/>
    <property type="molecule type" value="Genomic_DNA"/>
</dbReference>
<protein>
    <submittedName>
        <fullName evidence="1">eIF2 kinase IF2K-C</fullName>
    </submittedName>
</protein>